<keyword evidence="3" id="KW-1185">Reference proteome</keyword>
<accession>A0ABX2KDY8</accession>
<comment type="caution">
    <text evidence="2">The sequence shown here is derived from an EMBL/GenBank/DDBJ whole genome shotgun (WGS) entry which is preliminary data.</text>
</comment>
<feature type="region of interest" description="Disordered" evidence="1">
    <location>
        <begin position="98"/>
        <end position="119"/>
    </location>
</feature>
<dbReference type="GO" id="GO:0004519">
    <property type="term" value="F:endonuclease activity"/>
    <property type="evidence" value="ECO:0007669"/>
    <property type="project" value="UniProtKB-KW"/>
</dbReference>
<keyword evidence="2" id="KW-0378">Hydrolase</keyword>
<keyword evidence="2" id="KW-0540">Nuclease</keyword>
<evidence type="ECO:0000313" key="3">
    <source>
        <dbReference type="Proteomes" id="UP000605086"/>
    </source>
</evidence>
<feature type="region of interest" description="Disordered" evidence="1">
    <location>
        <begin position="1"/>
        <end position="20"/>
    </location>
</feature>
<organism evidence="2 3">
    <name type="scientific">Azospirillum melinis</name>
    <dbReference type="NCBI Taxonomy" id="328839"/>
    <lineage>
        <taxon>Bacteria</taxon>
        <taxon>Pseudomonadati</taxon>
        <taxon>Pseudomonadota</taxon>
        <taxon>Alphaproteobacteria</taxon>
        <taxon>Rhodospirillales</taxon>
        <taxon>Azospirillaceae</taxon>
        <taxon>Azospirillum</taxon>
    </lineage>
</organism>
<sequence length="119" mass="13772">MRLPDHPFSHKPQLAAEPDGPACPLCGRPMVPGASLNEHHLIPRTYGGRETVTMHRICHAKIHAVLTEQQLRDQYHEIDALRGHPDIAGFIRWVRRKPPEFNDGHATDRQARDRRRRKR</sequence>
<evidence type="ECO:0000313" key="2">
    <source>
        <dbReference type="EMBL" id="NUB00717.1"/>
    </source>
</evidence>
<dbReference type="RefSeq" id="WP_246307215.1">
    <property type="nucleotide sequence ID" value="NZ_JAGINN010000001.1"/>
</dbReference>
<gene>
    <name evidence="2" type="ORF">GBZ48_15655</name>
</gene>
<name>A0ABX2KDY8_9PROT</name>
<proteinExistence type="predicted"/>
<reference evidence="2 3" key="1">
    <citation type="submission" date="2019-10" db="EMBL/GenBank/DDBJ databases">
        <title>Genome sequence of Azospirillum melinis.</title>
        <authorList>
            <person name="Ambrosini A."/>
            <person name="Sant'Anna F.H."/>
            <person name="Cassan F.D."/>
            <person name="Souza E.M."/>
            <person name="Passaglia L.M.P."/>
        </authorList>
    </citation>
    <scope>NUCLEOTIDE SEQUENCE [LARGE SCALE GENOMIC DNA]</scope>
    <source>
        <strain evidence="2 3">TMCY0552</strain>
    </source>
</reference>
<dbReference type="EMBL" id="WHOS01000018">
    <property type="protein sequence ID" value="NUB00717.1"/>
    <property type="molecule type" value="Genomic_DNA"/>
</dbReference>
<dbReference type="PANTHER" id="PTHR37827">
    <property type="entry name" value="TUDOR DOMAIN-CONTAINING PROTEIN"/>
    <property type="match status" value="1"/>
</dbReference>
<protein>
    <submittedName>
        <fullName evidence="2">HNH endonuclease</fullName>
    </submittedName>
</protein>
<feature type="compositionally biased region" description="Basic and acidic residues" evidence="1">
    <location>
        <begin position="98"/>
        <end position="111"/>
    </location>
</feature>
<keyword evidence="2" id="KW-0255">Endonuclease</keyword>
<dbReference type="PANTHER" id="PTHR37827:SF1">
    <property type="entry name" value="HNH DOMAIN-CONTAINING PROTEIN"/>
    <property type="match status" value="1"/>
</dbReference>
<dbReference type="Proteomes" id="UP000605086">
    <property type="component" value="Unassembled WGS sequence"/>
</dbReference>
<evidence type="ECO:0000256" key="1">
    <source>
        <dbReference type="SAM" id="MobiDB-lite"/>
    </source>
</evidence>